<feature type="transmembrane region" description="Helical" evidence="1">
    <location>
        <begin position="149"/>
        <end position="169"/>
    </location>
</feature>
<feature type="transmembrane region" description="Helical" evidence="1">
    <location>
        <begin position="343"/>
        <end position="363"/>
    </location>
</feature>
<evidence type="ECO:0000256" key="1">
    <source>
        <dbReference type="SAM" id="Phobius"/>
    </source>
</evidence>
<feature type="transmembrane region" description="Helical" evidence="1">
    <location>
        <begin position="232"/>
        <end position="253"/>
    </location>
</feature>
<reference evidence="2 3" key="1">
    <citation type="submission" date="2020-04" db="EMBL/GenBank/DDBJ databases">
        <authorList>
            <person name="De Canck E."/>
        </authorList>
    </citation>
    <scope>NUCLEOTIDE SEQUENCE [LARGE SCALE GENOMIC DNA]</scope>
    <source>
        <strain evidence="2 3">LMG 27177</strain>
    </source>
</reference>
<dbReference type="NCBIfam" id="TIGR04370">
    <property type="entry name" value="glyco_rpt_poly"/>
    <property type="match status" value="1"/>
</dbReference>
<keyword evidence="1" id="KW-1133">Transmembrane helix</keyword>
<gene>
    <name evidence="2" type="ORF">LMG27177_03735</name>
</gene>
<sequence>MALIAVLVQCAVWYLARKILRSAYHPVVVLCQLWLVIVLSTTVFAPDFYFSPMAFLIILIMQMSAMLGGASYYMFADSASARNARTVNCDYGYFRLIVYGSLVFGAIAIYTTLRAEGFGISSILSVRGILQVARTMSIARYEAQFKIPLAARIGQMFVFFASAVAGFNFALNKERYKKFEYFLPIVPSLLIAVIMTTRAAVLFNLTFWACANMSCSLLLSGRVDLKLITRRAALTLSGGILFIAVMFIVLQFVRGGITDPGRLEEVLMHLREWPFGSIAGFSIWVDRHSFAASATGGYYTFAGIFDQFRINARKSGLYTDYVNIGSESWSNIYTVYRGLVSDFTVIGAVAFMAIIGLLGSFALKKCLQGKAHFAGLLIAIYGFCLWSPIVSFFGYTAHLGAFVLFGLYLRFARRRTRSVHGGTRVVA</sequence>
<feature type="transmembrane region" description="Helical" evidence="1">
    <location>
        <begin position="53"/>
        <end position="73"/>
    </location>
</feature>
<organism evidence="2 3">
    <name type="scientific">Paraburkholderia fynbosensis</name>
    <dbReference type="NCBI Taxonomy" id="1200993"/>
    <lineage>
        <taxon>Bacteria</taxon>
        <taxon>Pseudomonadati</taxon>
        <taxon>Pseudomonadota</taxon>
        <taxon>Betaproteobacteria</taxon>
        <taxon>Burkholderiales</taxon>
        <taxon>Burkholderiaceae</taxon>
        <taxon>Paraburkholderia</taxon>
    </lineage>
</organism>
<dbReference type="EMBL" id="CADIKI010000010">
    <property type="protein sequence ID" value="CAB3794737.1"/>
    <property type="molecule type" value="Genomic_DNA"/>
</dbReference>
<feature type="transmembrane region" description="Helical" evidence="1">
    <location>
        <begin position="395"/>
        <end position="412"/>
    </location>
</feature>
<keyword evidence="1" id="KW-0472">Membrane</keyword>
<evidence type="ECO:0008006" key="4">
    <source>
        <dbReference type="Google" id="ProtNLM"/>
    </source>
</evidence>
<accession>A0A6J5G6T4</accession>
<protein>
    <recommendedName>
        <fullName evidence="4">Oligosaccharide repeat unit polymerase</fullName>
    </recommendedName>
</protein>
<keyword evidence="1" id="KW-0812">Transmembrane</keyword>
<dbReference type="RefSeq" id="WP_175161827.1">
    <property type="nucleotide sequence ID" value="NZ_CADIKI010000010.1"/>
</dbReference>
<feature type="transmembrane region" description="Helical" evidence="1">
    <location>
        <begin position="93"/>
        <end position="113"/>
    </location>
</feature>
<proteinExistence type="predicted"/>
<keyword evidence="3" id="KW-1185">Reference proteome</keyword>
<evidence type="ECO:0000313" key="2">
    <source>
        <dbReference type="EMBL" id="CAB3794737.1"/>
    </source>
</evidence>
<name>A0A6J5G6T4_9BURK</name>
<dbReference type="Proteomes" id="UP000494252">
    <property type="component" value="Unassembled WGS sequence"/>
</dbReference>
<dbReference type="AlphaFoldDB" id="A0A6J5G6T4"/>
<feature type="transmembrane region" description="Helical" evidence="1">
    <location>
        <begin position="189"/>
        <end position="211"/>
    </location>
</feature>
<evidence type="ECO:0000313" key="3">
    <source>
        <dbReference type="Proteomes" id="UP000494252"/>
    </source>
</evidence>
<feature type="transmembrane region" description="Helical" evidence="1">
    <location>
        <begin position="370"/>
        <end position="389"/>
    </location>
</feature>
<feature type="transmembrane region" description="Helical" evidence="1">
    <location>
        <begin position="27"/>
        <end position="46"/>
    </location>
</feature>